<dbReference type="AlphaFoldDB" id="A0AAE0IAC2"/>
<reference evidence="4" key="1">
    <citation type="journal article" date="2023" name="Mol. Phylogenet. Evol.">
        <title>Genome-scale phylogeny and comparative genomics of the fungal order Sordariales.</title>
        <authorList>
            <person name="Hensen N."/>
            <person name="Bonometti L."/>
            <person name="Westerberg I."/>
            <person name="Brannstrom I.O."/>
            <person name="Guillou S."/>
            <person name="Cros-Aarteil S."/>
            <person name="Calhoun S."/>
            <person name="Haridas S."/>
            <person name="Kuo A."/>
            <person name="Mondo S."/>
            <person name="Pangilinan J."/>
            <person name="Riley R."/>
            <person name="LaButti K."/>
            <person name="Andreopoulos B."/>
            <person name="Lipzen A."/>
            <person name="Chen C."/>
            <person name="Yan M."/>
            <person name="Daum C."/>
            <person name="Ng V."/>
            <person name="Clum A."/>
            <person name="Steindorff A."/>
            <person name="Ohm R.A."/>
            <person name="Martin F."/>
            <person name="Silar P."/>
            <person name="Natvig D.O."/>
            <person name="Lalanne C."/>
            <person name="Gautier V."/>
            <person name="Ament-Velasquez S.L."/>
            <person name="Kruys A."/>
            <person name="Hutchinson M.I."/>
            <person name="Powell A.J."/>
            <person name="Barry K."/>
            <person name="Miller A.N."/>
            <person name="Grigoriev I.V."/>
            <person name="Debuchy R."/>
            <person name="Gladieux P."/>
            <person name="Hiltunen Thoren M."/>
            <person name="Johannesson H."/>
        </authorList>
    </citation>
    <scope>NUCLEOTIDE SEQUENCE</scope>
    <source>
        <strain evidence="4">SMH4131-1</strain>
    </source>
</reference>
<feature type="transmembrane region" description="Helical" evidence="2">
    <location>
        <begin position="476"/>
        <end position="497"/>
    </location>
</feature>
<feature type="signal peptide" evidence="3">
    <location>
        <begin position="1"/>
        <end position="23"/>
    </location>
</feature>
<evidence type="ECO:0000256" key="1">
    <source>
        <dbReference type="SAM" id="MobiDB-lite"/>
    </source>
</evidence>
<keyword evidence="2" id="KW-0812">Transmembrane</keyword>
<feature type="compositionally biased region" description="Polar residues" evidence="1">
    <location>
        <begin position="432"/>
        <end position="442"/>
    </location>
</feature>
<dbReference type="Proteomes" id="UP001286456">
    <property type="component" value="Unassembled WGS sequence"/>
</dbReference>
<protein>
    <recommendedName>
        <fullName evidence="6">Peptidase A1 domain-containing protein</fullName>
    </recommendedName>
</protein>
<feature type="chain" id="PRO_5042105314" description="Peptidase A1 domain-containing protein" evidence="3">
    <location>
        <begin position="24"/>
        <end position="586"/>
    </location>
</feature>
<name>A0AAE0IAC2_9PEZI</name>
<feature type="region of interest" description="Disordered" evidence="1">
    <location>
        <begin position="432"/>
        <end position="464"/>
    </location>
</feature>
<evidence type="ECO:0000313" key="5">
    <source>
        <dbReference type="Proteomes" id="UP001286456"/>
    </source>
</evidence>
<keyword evidence="2" id="KW-0472">Membrane</keyword>
<keyword evidence="2" id="KW-1133">Transmembrane helix</keyword>
<dbReference type="EMBL" id="JAUEPO010000005">
    <property type="protein sequence ID" value="KAK3321386.1"/>
    <property type="molecule type" value="Genomic_DNA"/>
</dbReference>
<dbReference type="Gene3D" id="2.40.70.10">
    <property type="entry name" value="Acid Proteases"/>
    <property type="match status" value="1"/>
</dbReference>
<sequence length="586" mass="63173">MIGTGSLASALQLLLALISTCDAAGVVRIPWTTDAPNHTASFGSGVYGPDGPWQAIWVSFADAAQNYIDQALWPIDSPHSIIKGFESGGNVTFGTAPLNLANEAADHGYGSNYNASYEGWIMATTFNLSSLDGGVPYHVGSLGLQRLMGDGLPSGEIYHNGVLSQLKAAGAITSEFFGLHMGSVVVAQRGSLLLGGYEQNRALGPVGVFRNWGGQIAMMWLRDVMIGVETGSSPFNVSEVGSIYRGLQSSLAADFNNDNGGRDDGAALVIPSPEVPGIYLPLGTCEAAASYLPVTWDKKIQYYLWDTKNPNYTRIVNSPAYLGFILYDTKAKNITIKVPFKLLNLTLERPIVDKPVPYFPCHPYNTTDGYWALGRAFLQAAFLGVNYEQNLTFLAQAPGPDMDQSVIVKVQPNTTTLTTNSIDTFEKTWRSQWTAPESSSTADGPRATLNPKINPPEATNTNTTTATTGLNAEVKVGIAMGATVGIIIAALAGFSCWRRKRDRKRGENAPEVVVDGRTGHATMPQEMDGLDGMIHEIGQPLPHEMEWKPIPQELWGSSSPVSVSEMPAELVFSLDSDCVEDGKRWK</sequence>
<evidence type="ECO:0000256" key="3">
    <source>
        <dbReference type="SAM" id="SignalP"/>
    </source>
</evidence>
<comment type="caution">
    <text evidence="4">The sequence shown here is derived from an EMBL/GenBank/DDBJ whole genome shotgun (WGS) entry which is preliminary data.</text>
</comment>
<organism evidence="4 5">
    <name type="scientific">Cercophora scortea</name>
    <dbReference type="NCBI Taxonomy" id="314031"/>
    <lineage>
        <taxon>Eukaryota</taxon>
        <taxon>Fungi</taxon>
        <taxon>Dikarya</taxon>
        <taxon>Ascomycota</taxon>
        <taxon>Pezizomycotina</taxon>
        <taxon>Sordariomycetes</taxon>
        <taxon>Sordariomycetidae</taxon>
        <taxon>Sordariales</taxon>
        <taxon>Lasiosphaeriaceae</taxon>
        <taxon>Cercophora</taxon>
    </lineage>
</organism>
<evidence type="ECO:0000313" key="4">
    <source>
        <dbReference type="EMBL" id="KAK3321386.1"/>
    </source>
</evidence>
<evidence type="ECO:0000256" key="2">
    <source>
        <dbReference type="SAM" id="Phobius"/>
    </source>
</evidence>
<keyword evidence="3" id="KW-0732">Signal</keyword>
<dbReference type="SUPFAM" id="SSF50630">
    <property type="entry name" value="Acid proteases"/>
    <property type="match status" value="1"/>
</dbReference>
<reference evidence="4" key="2">
    <citation type="submission" date="2023-06" db="EMBL/GenBank/DDBJ databases">
        <authorList>
            <consortium name="Lawrence Berkeley National Laboratory"/>
            <person name="Haridas S."/>
            <person name="Hensen N."/>
            <person name="Bonometti L."/>
            <person name="Westerberg I."/>
            <person name="Brannstrom I.O."/>
            <person name="Guillou S."/>
            <person name="Cros-Aarteil S."/>
            <person name="Calhoun S."/>
            <person name="Kuo A."/>
            <person name="Mondo S."/>
            <person name="Pangilinan J."/>
            <person name="Riley R."/>
            <person name="Labutti K."/>
            <person name="Andreopoulos B."/>
            <person name="Lipzen A."/>
            <person name="Chen C."/>
            <person name="Yanf M."/>
            <person name="Daum C."/>
            <person name="Ng V."/>
            <person name="Clum A."/>
            <person name="Steindorff A."/>
            <person name="Ohm R."/>
            <person name="Martin F."/>
            <person name="Silar P."/>
            <person name="Natvig D."/>
            <person name="Lalanne C."/>
            <person name="Gautier V."/>
            <person name="Ament-Velasquez S.L."/>
            <person name="Kruys A."/>
            <person name="Hutchinson M.I."/>
            <person name="Powell A.J."/>
            <person name="Barry K."/>
            <person name="Miller A.N."/>
            <person name="Grigoriev I.V."/>
            <person name="Debuchy R."/>
            <person name="Gladieux P."/>
            <person name="Thoren M.H."/>
            <person name="Johannesson H."/>
        </authorList>
    </citation>
    <scope>NUCLEOTIDE SEQUENCE</scope>
    <source>
        <strain evidence="4">SMH4131-1</strain>
    </source>
</reference>
<proteinExistence type="predicted"/>
<keyword evidence="5" id="KW-1185">Reference proteome</keyword>
<evidence type="ECO:0008006" key="6">
    <source>
        <dbReference type="Google" id="ProtNLM"/>
    </source>
</evidence>
<accession>A0AAE0IAC2</accession>
<gene>
    <name evidence="4" type="ORF">B0T19DRAFT_403931</name>
</gene>
<dbReference type="InterPro" id="IPR021109">
    <property type="entry name" value="Peptidase_aspartic_dom_sf"/>
</dbReference>